<keyword evidence="3" id="KW-0862">Zinc</keyword>
<dbReference type="PROSITE" id="PS50950">
    <property type="entry name" value="ZF_THAP"/>
    <property type="match status" value="1"/>
</dbReference>
<evidence type="ECO:0000256" key="1">
    <source>
        <dbReference type="ARBA" id="ARBA00022723"/>
    </source>
</evidence>
<evidence type="ECO:0000256" key="6">
    <source>
        <dbReference type="SAM" id="MobiDB-lite"/>
    </source>
</evidence>
<dbReference type="Pfam" id="PF05485">
    <property type="entry name" value="THAP"/>
    <property type="match status" value="1"/>
</dbReference>
<dbReference type="GO" id="GO:0008270">
    <property type="term" value="F:zinc ion binding"/>
    <property type="evidence" value="ECO:0007669"/>
    <property type="project" value="UniProtKB-KW"/>
</dbReference>
<evidence type="ECO:0000259" key="7">
    <source>
        <dbReference type="PROSITE" id="PS50950"/>
    </source>
</evidence>
<evidence type="ECO:0000256" key="2">
    <source>
        <dbReference type="ARBA" id="ARBA00022771"/>
    </source>
</evidence>
<dbReference type="PANTHER" id="PTHR46600:SF11">
    <property type="entry name" value="THAP DOMAIN-CONTAINING PROTEIN 10"/>
    <property type="match status" value="1"/>
</dbReference>
<reference evidence="8" key="1">
    <citation type="submission" date="2014-05" db="EMBL/GenBank/DDBJ databases">
        <authorList>
            <person name="Chronopoulou M."/>
        </authorList>
    </citation>
    <scope>NUCLEOTIDE SEQUENCE</scope>
    <source>
        <tissue evidence="8">Whole organism</tissue>
    </source>
</reference>
<dbReference type="AlphaFoldDB" id="A0A0K2UFW7"/>
<protein>
    <recommendedName>
        <fullName evidence="7">THAP-type domain-containing protein</fullName>
    </recommendedName>
</protein>
<keyword evidence="2 5" id="KW-0863">Zinc-finger</keyword>
<accession>A0A0K2UFW7</accession>
<evidence type="ECO:0000256" key="3">
    <source>
        <dbReference type="ARBA" id="ARBA00022833"/>
    </source>
</evidence>
<evidence type="ECO:0000256" key="5">
    <source>
        <dbReference type="PROSITE-ProRule" id="PRU00309"/>
    </source>
</evidence>
<keyword evidence="4 5" id="KW-0238">DNA-binding</keyword>
<dbReference type="InterPro" id="IPR038441">
    <property type="entry name" value="THAP_Znf_sf"/>
</dbReference>
<proteinExistence type="predicted"/>
<sequence length="281" mass="32747">MESRNKTWVCAVAICGSPNNVVYHDFPKDCLRRKIWERACHRKGRLGKTPRICENHFEENNYERDLRNELLGLPLRRKLKSDAIPTKNLVPGEKPLPTPNEREQREAKKKRMDFVDSILKAYEENPPIPNYFAPTVAPDIFEFKFVEASIQTPFKLDDTSSCSKVKKYNSSTQTFTAKPTDSYNQVCGSQTLKQNLNKIGESKSSRLKIKMFKHGFERSRESEEARNPHLEENIQLQSEYRDQESKETKNQYLEEDILYLDSSVYDSDETQICQIFVKGHL</sequence>
<dbReference type="InterPro" id="IPR026516">
    <property type="entry name" value="THAP1/10"/>
</dbReference>
<name>A0A0K2UFW7_LEPSM</name>
<dbReference type="SMART" id="SM00980">
    <property type="entry name" value="THAP"/>
    <property type="match status" value="1"/>
</dbReference>
<feature type="region of interest" description="Disordered" evidence="6">
    <location>
        <begin position="84"/>
        <end position="110"/>
    </location>
</feature>
<keyword evidence="1" id="KW-0479">Metal-binding</keyword>
<evidence type="ECO:0000313" key="8">
    <source>
        <dbReference type="EMBL" id="CDW37119.1"/>
    </source>
</evidence>
<dbReference type="Gene3D" id="6.20.210.20">
    <property type="entry name" value="THAP domain"/>
    <property type="match status" value="1"/>
</dbReference>
<organism evidence="8">
    <name type="scientific">Lepeophtheirus salmonis</name>
    <name type="common">Salmon louse</name>
    <name type="synonym">Caligus salmonis</name>
    <dbReference type="NCBI Taxonomy" id="72036"/>
    <lineage>
        <taxon>Eukaryota</taxon>
        <taxon>Metazoa</taxon>
        <taxon>Ecdysozoa</taxon>
        <taxon>Arthropoda</taxon>
        <taxon>Crustacea</taxon>
        <taxon>Multicrustacea</taxon>
        <taxon>Hexanauplia</taxon>
        <taxon>Copepoda</taxon>
        <taxon>Siphonostomatoida</taxon>
        <taxon>Caligidae</taxon>
        <taxon>Lepeophtheirus</taxon>
    </lineage>
</organism>
<dbReference type="PANTHER" id="PTHR46600">
    <property type="entry name" value="THAP DOMAIN-CONTAINING"/>
    <property type="match status" value="1"/>
</dbReference>
<dbReference type="InterPro" id="IPR006612">
    <property type="entry name" value="THAP_Znf"/>
</dbReference>
<dbReference type="SUPFAM" id="SSF57716">
    <property type="entry name" value="Glucocorticoid receptor-like (DNA-binding domain)"/>
    <property type="match status" value="1"/>
</dbReference>
<dbReference type="EMBL" id="HACA01019758">
    <property type="protein sequence ID" value="CDW37119.1"/>
    <property type="molecule type" value="Transcribed_RNA"/>
</dbReference>
<evidence type="ECO:0000256" key="4">
    <source>
        <dbReference type="ARBA" id="ARBA00023125"/>
    </source>
</evidence>
<dbReference type="SMART" id="SM00692">
    <property type="entry name" value="DM3"/>
    <property type="match status" value="1"/>
</dbReference>
<feature type="domain" description="THAP-type" evidence="7">
    <location>
        <begin position="1"/>
        <end position="88"/>
    </location>
</feature>
<dbReference type="GO" id="GO:0043565">
    <property type="term" value="F:sequence-specific DNA binding"/>
    <property type="evidence" value="ECO:0007669"/>
    <property type="project" value="InterPro"/>
</dbReference>
<dbReference type="OrthoDB" id="6375579at2759"/>